<dbReference type="Gene3D" id="3.40.47.10">
    <property type="match status" value="1"/>
</dbReference>
<dbReference type="InterPro" id="IPR013747">
    <property type="entry name" value="ACP_syn_III_C"/>
</dbReference>
<evidence type="ECO:0000259" key="4">
    <source>
        <dbReference type="Pfam" id="PF08541"/>
    </source>
</evidence>
<comment type="caution">
    <text evidence="6">The sequence shown here is derived from an EMBL/GenBank/DDBJ whole genome shotgun (WGS) entry which is preliminary data.</text>
</comment>
<reference evidence="6 7" key="1">
    <citation type="journal article" date="2019" name="Int. J. Syst. Evol. Microbiol.">
        <title>The Global Catalogue of Microorganisms (GCM) 10K type strain sequencing project: providing services to taxonomists for standard genome sequencing and annotation.</title>
        <authorList>
            <consortium name="The Broad Institute Genomics Platform"/>
            <consortium name="The Broad Institute Genome Sequencing Center for Infectious Disease"/>
            <person name="Wu L."/>
            <person name="Ma J."/>
        </authorList>
    </citation>
    <scope>NUCLEOTIDE SEQUENCE [LARGE SCALE GENOMIC DNA]</scope>
    <source>
        <strain evidence="6 7">JCM 16374</strain>
    </source>
</reference>
<dbReference type="InterPro" id="IPR016039">
    <property type="entry name" value="Thiolase-like"/>
</dbReference>
<dbReference type="InterPro" id="IPR013751">
    <property type="entry name" value="ACP_syn_III_N"/>
</dbReference>
<dbReference type="PANTHER" id="PTHR34069:SF3">
    <property type="entry name" value="ACYL-COA:ACYL-COA ALKYLTRANSFERASE"/>
    <property type="match status" value="1"/>
</dbReference>
<dbReference type="Proteomes" id="UP001500994">
    <property type="component" value="Unassembled WGS sequence"/>
</dbReference>
<feature type="domain" description="Beta-ketoacyl-[acyl-carrier-protein] synthase III N-terminal" evidence="5">
    <location>
        <begin position="112"/>
        <end position="175"/>
    </location>
</feature>
<name>A0ABN3RMI9_9ACTN</name>
<dbReference type="EMBL" id="BAAARK010000005">
    <property type="protein sequence ID" value="GAA2656358.1"/>
    <property type="molecule type" value="Genomic_DNA"/>
</dbReference>
<feature type="domain" description="Beta-ketoacyl-[acyl-carrier-protein] synthase III C-terminal" evidence="4">
    <location>
        <begin position="239"/>
        <end position="327"/>
    </location>
</feature>
<keyword evidence="1" id="KW-0963">Cytoplasm</keyword>
<evidence type="ECO:0000256" key="1">
    <source>
        <dbReference type="ARBA" id="ARBA00022490"/>
    </source>
</evidence>
<dbReference type="SUPFAM" id="SSF53901">
    <property type="entry name" value="Thiolase-like"/>
    <property type="match status" value="1"/>
</dbReference>
<keyword evidence="2" id="KW-0808">Transferase</keyword>
<organism evidence="6 7">
    <name type="scientific">Streptomyces lunalinharesii</name>
    <dbReference type="NCBI Taxonomy" id="333384"/>
    <lineage>
        <taxon>Bacteria</taxon>
        <taxon>Bacillati</taxon>
        <taxon>Actinomycetota</taxon>
        <taxon>Actinomycetes</taxon>
        <taxon>Kitasatosporales</taxon>
        <taxon>Streptomycetaceae</taxon>
        <taxon>Streptomyces</taxon>
    </lineage>
</organism>
<evidence type="ECO:0000256" key="3">
    <source>
        <dbReference type="ARBA" id="ARBA00023315"/>
    </source>
</evidence>
<keyword evidence="7" id="KW-1185">Reference proteome</keyword>
<sequence length="328" mass="35044">MIGISSLSYELGSRIVSNTELALSHGLPADELVRRTGIETRRQFGDGEDHFSLTVTAVTNACTEAGIDLESTGDETLLIYIRTGVPTSFIPPDVVRLAARLGMRHTRVINLEGSCVDLVTAMDLAHLMIESGRSDQVIIAAGMDPIISDPLDLATTSLLGGGAGAMVLTKDSPTELKLDLRASHWETYPQLWHLTNMPLRKQRMTQTGFEIEAAFYEMAGVEGIQRLAAMAPDLVDKVLAKAGWQKPDVDLVICHQPNGRALTVINNAIGFDPGIVPAPVREIGNLGVASALVNLAQAREHGRLKPSSNLFILTFGAGLSCAAAAVTV</sequence>
<accession>A0ABN3RMI9</accession>
<dbReference type="Pfam" id="PF08541">
    <property type="entry name" value="ACP_syn_III_C"/>
    <property type="match status" value="1"/>
</dbReference>
<evidence type="ECO:0000259" key="5">
    <source>
        <dbReference type="Pfam" id="PF08545"/>
    </source>
</evidence>
<dbReference type="Pfam" id="PF08545">
    <property type="entry name" value="ACP_syn_III"/>
    <property type="match status" value="1"/>
</dbReference>
<keyword evidence="3" id="KW-0012">Acyltransferase</keyword>
<evidence type="ECO:0000313" key="6">
    <source>
        <dbReference type="EMBL" id="GAA2656358.1"/>
    </source>
</evidence>
<dbReference type="PANTHER" id="PTHR34069">
    <property type="entry name" value="3-OXOACYL-[ACYL-CARRIER-PROTEIN] SYNTHASE 3"/>
    <property type="match status" value="1"/>
</dbReference>
<evidence type="ECO:0000256" key="2">
    <source>
        <dbReference type="ARBA" id="ARBA00022679"/>
    </source>
</evidence>
<dbReference type="RefSeq" id="WP_344574963.1">
    <property type="nucleotide sequence ID" value="NZ_BAAARK010000005.1"/>
</dbReference>
<protein>
    <submittedName>
        <fullName evidence="6">Anthraniloyl-CoA anthraniloyltransferase</fullName>
    </submittedName>
</protein>
<proteinExistence type="predicted"/>
<evidence type="ECO:0000313" key="7">
    <source>
        <dbReference type="Proteomes" id="UP001500994"/>
    </source>
</evidence>
<gene>
    <name evidence="6" type="primary">pqsD</name>
    <name evidence="6" type="ORF">GCM10009864_22920</name>
</gene>